<accession>A0ABS9EHZ0</accession>
<name>A0ABS9EHZ0_9FLAO</name>
<organism evidence="1 2">
    <name type="scientific">Gillisia lutea</name>
    <dbReference type="NCBI Taxonomy" id="2909668"/>
    <lineage>
        <taxon>Bacteria</taxon>
        <taxon>Pseudomonadati</taxon>
        <taxon>Bacteroidota</taxon>
        <taxon>Flavobacteriia</taxon>
        <taxon>Flavobacteriales</taxon>
        <taxon>Flavobacteriaceae</taxon>
        <taxon>Gillisia</taxon>
    </lineage>
</organism>
<dbReference type="EMBL" id="JAKGTH010000008">
    <property type="protein sequence ID" value="MCF4101459.1"/>
    <property type="molecule type" value="Genomic_DNA"/>
</dbReference>
<keyword evidence="2" id="KW-1185">Reference proteome</keyword>
<gene>
    <name evidence="1" type="ORF">L1I30_07270</name>
</gene>
<reference evidence="1" key="1">
    <citation type="submission" date="2022-01" db="EMBL/GenBank/DDBJ databases">
        <title>Gillisia lutea sp. nov., isolated from marine plastic residues from the Malvarosa beach (Valencia, Spain).</title>
        <authorList>
            <person name="Vidal-Verdu A."/>
            <person name="Molina-Menor E."/>
            <person name="Satari L."/>
            <person name="Pascual J."/>
            <person name="Pereto J."/>
            <person name="Porcar M."/>
        </authorList>
    </citation>
    <scope>NUCLEOTIDE SEQUENCE</scope>
    <source>
        <strain evidence="1">M10.2A</strain>
    </source>
</reference>
<comment type="caution">
    <text evidence="1">The sequence shown here is derived from an EMBL/GenBank/DDBJ whole genome shotgun (WGS) entry which is preliminary data.</text>
</comment>
<evidence type="ECO:0000313" key="1">
    <source>
        <dbReference type="EMBL" id="MCF4101459.1"/>
    </source>
</evidence>
<dbReference type="RefSeq" id="WP_236133613.1">
    <property type="nucleotide sequence ID" value="NZ_JAKGTH010000008.1"/>
</dbReference>
<protein>
    <submittedName>
        <fullName evidence="1">Septum formation inhibitor Maf</fullName>
    </submittedName>
</protein>
<dbReference type="PROSITE" id="PS51257">
    <property type="entry name" value="PROKAR_LIPOPROTEIN"/>
    <property type="match status" value="1"/>
</dbReference>
<dbReference type="Proteomes" id="UP001179363">
    <property type="component" value="Unassembled WGS sequence"/>
</dbReference>
<sequence length="296" mass="34070">MKNKLLLSILITFQLLTSCNGPASKKSPIPRIELSQDFKNYWFSGEAEITSYQLNQSRYGENRTGTAVLIYVTEDFLKDQQVKASGINKSNIPVIKLNSTKKFTTGIYPYSIMQSVFSPLEGNSHAIKTSTSVQEWCGHAYTQINNRNEFEVSSHSYFENEADQGFSLAPSYLENEIWTLLKIDPNLLPTGEIQMIPSLESIRLNHFQIKAYLTEAEFYQDGKLGVYKLYYPELKRSLSIYYQTSFPFKIEKWEEILEKNGKKELTIATKMADIKTAYWTKNSNIDLPLRKKLNLD</sequence>
<proteinExistence type="predicted"/>
<evidence type="ECO:0000313" key="2">
    <source>
        <dbReference type="Proteomes" id="UP001179363"/>
    </source>
</evidence>